<keyword evidence="3" id="KW-1185">Reference proteome</keyword>
<dbReference type="GO" id="GO:0006935">
    <property type="term" value="P:chemotaxis"/>
    <property type="evidence" value="ECO:0007669"/>
    <property type="project" value="InterPro"/>
</dbReference>
<dbReference type="Proteomes" id="UP000198752">
    <property type="component" value="Unassembled WGS sequence"/>
</dbReference>
<proteinExistence type="predicted"/>
<reference evidence="3" key="1">
    <citation type="submission" date="2016-10" db="EMBL/GenBank/DDBJ databases">
        <authorList>
            <person name="Varghese N."/>
            <person name="Submissions S."/>
        </authorList>
    </citation>
    <scope>NUCLEOTIDE SEQUENCE [LARGE SCALE GENOMIC DNA]</scope>
    <source>
        <strain evidence="3">ATCC 700379</strain>
    </source>
</reference>
<dbReference type="InterPro" id="IPR039315">
    <property type="entry name" value="CheW"/>
</dbReference>
<evidence type="ECO:0000313" key="3">
    <source>
        <dbReference type="Proteomes" id="UP000198752"/>
    </source>
</evidence>
<dbReference type="Pfam" id="PF01584">
    <property type="entry name" value="CheW"/>
    <property type="match status" value="1"/>
</dbReference>
<gene>
    <name evidence="2" type="ORF">SAMN02982927_00404</name>
</gene>
<dbReference type="InterPro" id="IPR036061">
    <property type="entry name" value="CheW-like_dom_sf"/>
</dbReference>
<sequence length="158" mass="17422">MMTNQKETNMKVILFEINSESYGVPVEQVLSIEKVDDITRLPNAASFVKGVMNLRGLIVPIIDVRNRFQMGESVVTKESRIIVVDVEDMKVGLLVDSSKEVLDIESAKIEKAPEIIGGPSANYLNGVAQIGDNELLLLLNLDRVLNQDDVADLLKIEG</sequence>
<dbReference type="GO" id="GO:0007165">
    <property type="term" value="P:signal transduction"/>
    <property type="evidence" value="ECO:0007669"/>
    <property type="project" value="InterPro"/>
</dbReference>
<feature type="domain" description="CheW-like" evidence="1">
    <location>
        <begin position="9"/>
        <end position="150"/>
    </location>
</feature>
<organism evidence="2 3">
    <name type="scientific">Sporolactobacillus nakayamae</name>
    <dbReference type="NCBI Taxonomy" id="269670"/>
    <lineage>
        <taxon>Bacteria</taxon>
        <taxon>Bacillati</taxon>
        <taxon>Bacillota</taxon>
        <taxon>Bacilli</taxon>
        <taxon>Bacillales</taxon>
        <taxon>Sporolactobacillaceae</taxon>
        <taxon>Sporolactobacillus</taxon>
    </lineage>
</organism>
<dbReference type="EMBL" id="FOOY01000003">
    <property type="protein sequence ID" value="SFG01302.1"/>
    <property type="molecule type" value="Genomic_DNA"/>
</dbReference>
<accession>A0A1I2NC35</accession>
<dbReference type="AlphaFoldDB" id="A0A1I2NC35"/>
<dbReference type="PANTHER" id="PTHR22617:SF23">
    <property type="entry name" value="CHEMOTAXIS PROTEIN CHEW"/>
    <property type="match status" value="1"/>
</dbReference>
<dbReference type="PROSITE" id="PS50851">
    <property type="entry name" value="CHEW"/>
    <property type="match status" value="1"/>
</dbReference>
<dbReference type="Gene3D" id="2.30.30.40">
    <property type="entry name" value="SH3 Domains"/>
    <property type="match status" value="1"/>
</dbReference>
<name>A0A1I2NC35_9BACL</name>
<dbReference type="GO" id="GO:0005829">
    <property type="term" value="C:cytosol"/>
    <property type="evidence" value="ECO:0007669"/>
    <property type="project" value="TreeGrafter"/>
</dbReference>
<protein>
    <submittedName>
        <fullName evidence="2">Purine-binding chemotaxis protein CheW</fullName>
    </submittedName>
</protein>
<dbReference type="PANTHER" id="PTHR22617">
    <property type="entry name" value="CHEMOTAXIS SENSOR HISTIDINE KINASE-RELATED"/>
    <property type="match status" value="1"/>
</dbReference>
<dbReference type="SUPFAM" id="SSF50341">
    <property type="entry name" value="CheW-like"/>
    <property type="match status" value="1"/>
</dbReference>
<evidence type="ECO:0000313" key="2">
    <source>
        <dbReference type="EMBL" id="SFG01302.1"/>
    </source>
</evidence>
<evidence type="ECO:0000259" key="1">
    <source>
        <dbReference type="PROSITE" id="PS50851"/>
    </source>
</evidence>
<dbReference type="Gene3D" id="2.40.50.180">
    <property type="entry name" value="CheA-289, Domain 4"/>
    <property type="match status" value="1"/>
</dbReference>
<dbReference type="STRING" id="269670.SAMN02982927_00404"/>
<dbReference type="SMART" id="SM00260">
    <property type="entry name" value="CheW"/>
    <property type="match status" value="1"/>
</dbReference>
<dbReference type="InterPro" id="IPR002545">
    <property type="entry name" value="CheW-lke_dom"/>
</dbReference>